<proteinExistence type="predicted"/>
<organism evidence="4">
    <name type="scientific">Paenibacillus ihbetae</name>
    <dbReference type="NCBI Taxonomy" id="1870820"/>
    <lineage>
        <taxon>Bacteria</taxon>
        <taxon>Bacillati</taxon>
        <taxon>Bacillota</taxon>
        <taxon>Bacilli</taxon>
        <taxon>Bacillales</taxon>
        <taxon>Paenibacillaceae</taxon>
        <taxon>Paenibacillus</taxon>
    </lineage>
</organism>
<dbReference type="Gene3D" id="1.10.10.60">
    <property type="entry name" value="Homeodomain-like"/>
    <property type="match status" value="1"/>
</dbReference>
<gene>
    <name evidence="4" type="ORF">BBD41_07890</name>
</gene>
<dbReference type="KEGG" id="pib:BBD41_07890"/>
<evidence type="ECO:0000256" key="1">
    <source>
        <dbReference type="ARBA" id="ARBA00023125"/>
    </source>
</evidence>
<evidence type="ECO:0000313" key="4">
    <source>
        <dbReference type="EMBL" id="ANY72513.1"/>
    </source>
</evidence>
<protein>
    <submittedName>
        <fullName evidence="4">TetR family transcriptional regulator</fullName>
    </submittedName>
</protein>
<dbReference type="PANTHER" id="PTHR30055:SF226">
    <property type="entry name" value="HTH-TYPE TRANSCRIPTIONAL REGULATOR PKSA"/>
    <property type="match status" value="1"/>
</dbReference>
<dbReference type="Pfam" id="PF00440">
    <property type="entry name" value="TetR_N"/>
    <property type="match status" value="1"/>
</dbReference>
<dbReference type="GO" id="GO:0000976">
    <property type="term" value="F:transcription cis-regulatory region binding"/>
    <property type="evidence" value="ECO:0007669"/>
    <property type="project" value="TreeGrafter"/>
</dbReference>
<name>A0A1B2DXS6_9BACL</name>
<reference evidence="4" key="1">
    <citation type="submission" date="2016-08" db="EMBL/GenBank/DDBJ databases">
        <title>Complete Genome Seqeunce of Paenibacillus sp. nov. IHBB 9852 from high altitute lake of Indian trans-Himalayas.</title>
        <authorList>
            <person name="Kiran S."/>
            <person name="Swarnkar M.K."/>
            <person name="Rana A."/>
            <person name="Tewari R."/>
            <person name="Gulati A."/>
        </authorList>
    </citation>
    <scope>NUCLEOTIDE SEQUENCE [LARGE SCALE GENOMIC DNA]</scope>
    <source>
        <strain evidence="4">IHBB 9852</strain>
    </source>
</reference>
<dbReference type="PROSITE" id="PS50977">
    <property type="entry name" value="HTH_TETR_2"/>
    <property type="match status" value="1"/>
</dbReference>
<dbReference type="InterPro" id="IPR050109">
    <property type="entry name" value="HTH-type_TetR-like_transc_reg"/>
</dbReference>
<dbReference type="PANTHER" id="PTHR30055">
    <property type="entry name" value="HTH-TYPE TRANSCRIPTIONAL REGULATOR RUTR"/>
    <property type="match status" value="1"/>
</dbReference>
<dbReference type="PRINTS" id="PR00455">
    <property type="entry name" value="HTHTETR"/>
</dbReference>
<dbReference type="AlphaFoldDB" id="A0A1B2DXS6"/>
<dbReference type="RefSeq" id="WP_099477201.1">
    <property type="nucleotide sequence ID" value="NZ_CP016809.1"/>
</dbReference>
<feature type="DNA-binding region" description="H-T-H motif" evidence="2">
    <location>
        <begin position="32"/>
        <end position="51"/>
    </location>
</feature>
<dbReference type="GO" id="GO:0003700">
    <property type="term" value="F:DNA-binding transcription factor activity"/>
    <property type="evidence" value="ECO:0007669"/>
    <property type="project" value="TreeGrafter"/>
</dbReference>
<dbReference type="SUPFAM" id="SSF48498">
    <property type="entry name" value="Tetracyclin repressor-like, C-terminal domain"/>
    <property type="match status" value="1"/>
</dbReference>
<feature type="domain" description="HTH tetR-type" evidence="3">
    <location>
        <begin position="9"/>
        <end position="69"/>
    </location>
</feature>
<dbReference type="InterPro" id="IPR009057">
    <property type="entry name" value="Homeodomain-like_sf"/>
</dbReference>
<sequence>MRKKGANGQESRAKLLMIAANEFAKSGYHHTKISTIVSRAGLTQPSFYLYFESKEAIFRELVGNFRSGLKELIEGSRLEGGLSEDDVPARLLAVLTRLFEFLGKDPDLTQIGFYIGEEAADIKMEMAAMIANNLKAEQQEGYFRAEADMAVISESLVGVIERLTLQQLLNGKRPSGDLAVHVVNLFMHGICEHPYSRVSGDKFQGV</sequence>
<dbReference type="SUPFAM" id="SSF46689">
    <property type="entry name" value="Homeodomain-like"/>
    <property type="match status" value="1"/>
</dbReference>
<dbReference type="Gene3D" id="1.10.357.10">
    <property type="entry name" value="Tetracycline Repressor, domain 2"/>
    <property type="match status" value="1"/>
</dbReference>
<evidence type="ECO:0000259" key="3">
    <source>
        <dbReference type="PROSITE" id="PS50977"/>
    </source>
</evidence>
<dbReference type="EMBL" id="CP016809">
    <property type="protein sequence ID" value="ANY72513.1"/>
    <property type="molecule type" value="Genomic_DNA"/>
</dbReference>
<dbReference type="InterPro" id="IPR036271">
    <property type="entry name" value="Tet_transcr_reg_TetR-rel_C_sf"/>
</dbReference>
<keyword evidence="1 2" id="KW-0238">DNA-binding</keyword>
<dbReference type="InterPro" id="IPR001647">
    <property type="entry name" value="HTH_TetR"/>
</dbReference>
<accession>A0A1B2DXS6</accession>
<evidence type="ECO:0000256" key="2">
    <source>
        <dbReference type="PROSITE-ProRule" id="PRU00335"/>
    </source>
</evidence>